<protein>
    <submittedName>
        <fullName evidence="4">Efflux RND transporter periplasmic adaptor subunit</fullName>
    </submittedName>
</protein>
<dbReference type="Proteomes" id="UP000501602">
    <property type="component" value="Chromosome"/>
</dbReference>
<dbReference type="Gene3D" id="2.40.50.100">
    <property type="match status" value="1"/>
</dbReference>
<dbReference type="InterPro" id="IPR058637">
    <property type="entry name" value="YknX-like_C"/>
</dbReference>
<accession>A0A6H1UF07</accession>
<keyword evidence="2" id="KW-0175">Coiled coil</keyword>
<dbReference type="Gene3D" id="2.40.30.170">
    <property type="match status" value="1"/>
</dbReference>
<name>A0A6H1UF07_9GAMM</name>
<feature type="coiled-coil region" evidence="2">
    <location>
        <begin position="90"/>
        <end position="117"/>
    </location>
</feature>
<keyword evidence="5" id="KW-1185">Reference proteome</keyword>
<evidence type="ECO:0000313" key="4">
    <source>
        <dbReference type="EMBL" id="QIZ76923.1"/>
    </source>
</evidence>
<dbReference type="RefSeq" id="WP_168660184.1">
    <property type="nucleotide sequence ID" value="NZ_CP051180.1"/>
</dbReference>
<evidence type="ECO:0000256" key="1">
    <source>
        <dbReference type="ARBA" id="ARBA00009477"/>
    </source>
</evidence>
<evidence type="ECO:0000256" key="2">
    <source>
        <dbReference type="SAM" id="Coils"/>
    </source>
</evidence>
<dbReference type="Pfam" id="PF25989">
    <property type="entry name" value="YknX_C"/>
    <property type="match status" value="1"/>
</dbReference>
<reference evidence="4 5" key="1">
    <citation type="submission" date="2020-04" db="EMBL/GenBank/DDBJ databases">
        <title>Ferrimonas sp. S7 isolated from sea water.</title>
        <authorList>
            <person name="Bae S.S."/>
            <person name="Baek K."/>
        </authorList>
    </citation>
    <scope>NUCLEOTIDE SEQUENCE [LARGE SCALE GENOMIC DNA]</scope>
    <source>
        <strain evidence="4 5">S7</strain>
    </source>
</reference>
<dbReference type="NCBIfam" id="TIGR01730">
    <property type="entry name" value="RND_mfp"/>
    <property type="match status" value="1"/>
</dbReference>
<dbReference type="SUPFAM" id="SSF111369">
    <property type="entry name" value="HlyD-like secretion proteins"/>
    <property type="match status" value="1"/>
</dbReference>
<sequence length="354" mass="37321">MALVATLLSGCTDSAVTADKSPRPVKAITLVAAVSTESVSLPALLVPIETANLSFRVAGPVNTINVSEGQPVTAGTALMALDPHDFQVQIAEYQARLVEAKAQARQAKQEQARVIRANAGDAIASVEIDRAKTAVERTAASVIIVEQRLQMMRDGLRYSVLKAPFDGVIASVDIEAHEQAVPAVDVVTIHGNSGFEIELDLPEKMATRISKGMSGQVILNGSEQPLKVVINEVSRSANMLTRTFTATARLLEQPLNGWPEQTGLLKIDLPLQQQSGFMVPSSAVQGESTSQYVVVVRDGVAQQIAVTVDGFSGELMQVHGALNSGDSLVVAGAPYFKHGDPVGAVLLGDRAAAL</sequence>
<evidence type="ECO:0000259" key="3">
    <source>
        <dbReference type="Pfam" id="PF25989"/>
    </source>
</evidence>
<dbReference type="GO" id="GO:0015562">
    <property type="term" value="F:efflux transmembrane transporter activity"/>
    <property type="evidence" value="ECO:0007669"/>
    <property type="project" value="TreeGrafter"/>
</dbReference>
<dbReference type="KEGG" id="fes:HER31_08570"/>
<dbReference type="Gene3D" id="1.10.287.470">
    <property type="entry name" value="Helix hairpin bin"/>
    <property type="match status" value="1"/>
</dbReference>
<dbReference type="EMBL" id="CP051180">
    <property type="protein sequence ID" value="QIZ76923.1"/>
    <property type="molecule type" value="Genomic_DNA"/>
</dbReference>
<gene>
    <name evidence="4" type="ORF">HER31_08570</name>
</gene>
<evidence type="ECO:0000313" key="5">
    <source>
        <dbReference type="Proteomes" id="UP000501602"/>
    </source>
</evidence>
<dbReference type="GO" id="GO:1990281">
    <property type="term" value="C:efflux pump complex"/>
    <property type="evidence" value="ECO:0007669"/>
    <property type="project" value="TreeGrafter"/>
</dbReference>
<organism evidence="4 5">
    <name type="scientific">Ferrimonas lipolytica</name>
    <dbReference type="NCBI Taxonomy" id="2724191"/>
    <lineage>
        <taxon>Bacteria</taxon>
        <taxon>Pseudomonadati</taxon>
        <taxon>Pseudomonadota</taxon>
        <taxon>Gammaproteobacteria</taxon>
        <taxon>Alteromonadales</taxon>
        <taxon>Ferrimonadaceae</taxon>
        <taxon>Ferrimonas</taxon>
    </lineage>
</organism>
<comment type="similarity">
    <text evidence="1">Belongs to the membrane fusion protein (MFP) (TC 8.A.1) family.</text>
</comment>
<proteinExistence type="inferred from homology"/>
<dbReference type="Gene3D" id="2.40.420.20">
    <property type="match status" value="1"/>
</dbReference>
<dbReference type="PANTHER" id="PTHR30469">
    <property type="entry name" value="MULTIDRUG RESISTANCE PROTEIN MDTA"/>
    <property type="match status" value="1"/>
</dbReference>
<dbReference type="InterPro" id="IPR006143">
    <property type="entry name" value="RND_pump_MFP"/>
</dbReference>
<dbReference type="AlphaFoldDB" id="A0A6H1UF07"/>
<feature type="domain" description="YknX-like C-terminal permuted SH3-like" evidence="3">
    <location>
        <begin position="278"/>
        <end position="342"/>
    </location>
</feature>